<reference evidence="3" key="1">
    <citation type="journal article" date="2019" name="Int. J. Syst. Evol. Microbiol.">
        <title>The Global Catalogue of Microorganisms (GCM) 10K type strain sequencing project: providing services to taxonomists for standard genome sequencing and annotation.</title>
        <authorList>
            <consortium name="The Broad Institute Genomics Platform"/>
            <consortium name="The Broad Institute Genome Sequencing Center for Infectious Disease"/>
            <person name="Wu L."/>
            <person name="Ma J."/>
        </authorList>
    </citation>
    <scope>NUCLEOTIDE SEQUENCE [LARGE SCALE GENOMIC DNA]</scope>
    <source>
        <strain evidence="3">NBRC 102122</strain>
    </source>
</reference>
<dbReference type="Pfam" id="PF13279">
    <property type="entry name" value="4HBT_2"/>
    <property type="match status" value="1"/>
</dbReference>
<dbReference type="Proteomes" id="UP001156702">
    <property type="component" value="Unassembled WGS sequence"/>
</dbReference>
<feature type="region of interest" description="Disordered" evidence="1">
    <location>
        <begin position="1"/>
        <end position="21"/>
    </location>
</feature>
<dbReference type="InterPro" id="IPR029069">
    <property type="entry name" value="HotDog_dom_sf"/>
</dbReference>
<keyword evidence="3" id="KW-1185">Reference proteome</keyword>
<organism evidence="2 3">
    <name type="scientific">Shinella yambaruensis</name>
    <dbReference type="NCBI Taxonomy" id="415996"/>
    <lineage>
        <taxon>Bacteria</taxon>
        <taxon>Pseudomonadati</taxon>
        <taxon>Pseudomonadota</taxon>
        <taxon>Alphaproteobacteria</taxon>
        <taxon>Hyphomicrobiales</taxon>
        <taxon>Rhizobiaceae</taxon>
        <taxon>Shinella</taxon>
    </lineage>
</organism>
<dbReference type="SUPFAM" id="SSF54637">
    <property type="entry name" value="Thioesterase/thiol ester dehydrase-isomerase"/>
    <property type="match status" value="1"/>
</dbReference>
<evidence type="ECO:0000313" key="3">
    <source>
        <dbReference type="Proteomes" id="UP001156702"/>
    </source>
</evidence>
<evidence type="ECO:0000313" key="2">
    <source>
        <dbReference type="EMBL" id="GLR53992.1"/>
    </source>
</evidence>
<evidence type="ECO:0000256" key="1">
    <source>
        <dbReference type="SAM" id="MobiDB-lite"/>
    </source>
</evidence>
<sequence length="154" mass="16761">MPGIAERSNNGTEHGFTPGQDVEQAADITLSEVRIPFRDIDMHGHMHNAAYYAHAEAAVAGLWRHRPHGAADPVYFVRKSGCTFHRGLKLDDLARLKVSVTRIGATSLSFAVAISAEGAPVADLEIVWVAVDPASRQPVNVPQPVRDWLKSFLA</sequence>
<proteinExistence type="predicted"/>
<gene>
    <name evidence="2" type="ORF">GCM10007923_52090</name>
</gene>
<name>A0ABQ5ZTI6_9HYPH</name>
<dbReference type="EMBL" id="BSOP01000044">
    <property type="protein sequence ID" value="GLR53992.1"/>
    <property type="molecule type" value="Genomic_DNA"/>
</dbReference>
<protein>
    <submittedName>
        <fullName evidence="2">Thioesterase</fullName>
    </submittedName>
</protein>
<comment type="caution">
    <text evidence="2">The sequence shown here is derived from an EMBL/GenBank/DDBJ whole genome shotgun (WGS) entry which is preliminary data.</text>
</comment>
<dbReference type="Gene3D" id="3.10.129.10">
    <property type="entry name" value="Hotdog Thioesterase"/>
    <property type="match status" value="1"/>
</dbReference>
<accession>A0ABQ5ZTI6</accession>
<dbReference type="CDD" id="cd00586">
    <property type="entry name" value="4HBT"/>
    <property type="match status" value="1"/>
</dbReference>